<dbReference type="Proteomes" id="UP000001064">
    <property type="component" value="Unassembled WGS sequence"/>
</dbReference>
<keyword evidence="1 5" id="KW-0853">WD repeat</keyword>
<dbReference type="InParanoid" id="F0ZJX3"/>
<dbReference type="GO" id="GO:0043161">
    <property type="term" value="P:proteasome-mediated ubiquitin-dependent protein catabolic process"/>
    <property type="evidence" value="ECO:0000318"/>
    <property type="project" value="GO_Central"/>
</dbReference>
<dbReference type="STRING" id="5786.F0ZJX3"/>
<evidence type="ECO:0000256" key="6">
    <source>
        <dbReference type="SAM" id="MobiDB-lite"/>
    </source>
</evidence>
<dbReference type="GO" id="GO:0006283">
    <property type="term" value="P:transcription-coupled nucleotide-excision repair"/>
    <property type="evidence" value="ECO:0000318"/>
    <property type="project" value="GO_Central"/>
</dbReference>
<proteinExistence type="predicted"/>
<dbReference type="FunFam" id="2.130.10.10:FF:002953">
    <property type="entry name" value="Uncharacterized protein"/>
    <property type="match status" value="1"/>
</dbReference>
<keyword evidence="3" id="KW-0227">DNA damage</keyword>
<organism evidence="7 8">
    <name type="scientific">Dictyostelium purpureum</name>
    <name type="common">Slime mold</name>
    <dbReference type="NCBI Taxonomy" id="5786"/>
    <lineage>
        <taxon>Eukaryota</taxon>
        <taxon>Amoebozoa</taxon>
        <taxon>Evosea</taxon>
        <taxon>Eumycetozoa</taxon>
        <taxon>Dictyostelia</taxon>
        <taxon>Dictyosteliales</taxon>
        <taxon>Dictyosteliaceae</taxon>
        <taxon>Dictyostelium</taxon>
    </lineage>
</organism>
<dbReference type="VEuPathDB" id="AmoebaDB:DICPUDRAFT_151851"/>
<feature type="compositionally biased region" description="Acidic residues" evidence="6">
    <location>
        <begin position="510"/>
        <end position="521"/>
    </location>
</feature>
<dbReference type="GO" id="GO:0031464">
    <property type="term" value="C:Cul4A-RING E3 ubiquitin ligase complex"/>
    <property type="evidence" value="ECO:0000318"/>
    <property type="project" value="GO_Central"/>
</dbReference>
<reference evidence="8" key="1">
    <citation type="journal article" date="2011" name="Genome Biol.">
        <title>Comparative genomics of the social amoebae Dictyostelium discoideum and Dictyostelium purpureum.</title>
        <authorList>
            <consortium name="US DOE Joint Genome Institute (JGI-PGF)"/>
            <person name="Sucgang R."/>
            <person name="Kuo A."/>
            <person name="Tian X."/>
            <person name="Salerno W."/>
            <person name="Parikh A."/>
            <person name="Feasley C.L."/>
            <person name="Dalin E."/>
            <person name="Tu H."/>
            <person name="Huang E."/>
            <person name="Barry K."/>
            <person name="Lindquist E."/>
            <person name="Shapiro H."/>
            <person name="Bruce D."/>
            <person name="Schmutz J."/>
            <person name="Salamov A."/>
            <person name="Fey P."/>
            <person name="Gaudet P."/>
            <person name="Anjard C."/>
            <person name="Babu M.M."/>
            <person name="Basu S."/>
            <person name="Bushmanova Y."/>
            <person name="van der Wel H."/>
            <person name="Katoh-Kurasawa M."/>
            <person name="Dinh C."/>
            <person name="Coutinho P.M."/>
            <person name="Saito T."/>
            <person name="Elias M."/>
            <person name="Schaap P."/>
            <person name="Kay R.R."/>
            <person name="Henrissat B."/>
            <person name="Eichinger L."/>
            <person name="Rivero F."/>
            <person name="Putnam N.H."/>
            <person name="West C.M."/>
            <person name="Loomis W.F."/>
            <person name="Chisholm R.L."/>
            <person name="Shaulsky G."/>
            <person name="Strassmann J.E."/>
            <person name="Queller D.C."/>
            <person name="Kuspa A."/>
            <person name="Grigoriev I.V."/>
        </authorList>
    </citation>
    <scope>NUCLEOTIDE SEQUENCE [LARGE SCALE GENOMIC DNA]</scope>
    <source>
        <strain evidence="8">QSDP1</strain>
    </source>
</reference>
<dbReference type="InterPro" id="IPR020472">
    <property type="entry name" value="WD40_PAC1"/>
</dbReference>
<feature type="region of interest" description="Disordered" evidence="6">
    <location>
        <begin position="258"/>
        <end position="314"/>
    </location>
</feature>
<dbReference type="FunFam" id="2.130.10.10:FF:002893">
    <property type="entry name" value="Uncharacterized protein"/>
    <property type="match status" value="1"/>
</dbReference>
<feature type="repeat" description="WD" evidence="5">
    <location>
        <begin position="205"/>
        <end position="247"/>
    </location>
</feature>
<dbReference type="OMA" id="RICDIRT"/>
<dbReference type="Pfam" id="PF00400">
    <property type="entry name" value="WD40"/>
    <property type="match status" value="3"/>
</dbReference>
<evidence type="ECO:0000256" key="3">
    <source>
        <dbReference type="ARBA" id="ARBA00022763"/>
    </source>
</evidence>
<dbReference type="InterPro" id="IPR036322">
    <property type="entry name" value="WD40_repeat_dom_sf"/>
</dbReference>
<feature type="compositionally biased region" description="Low complexity" evidence="6">
    <location>
        <begin position="484"/>
        <end position="503"/>
    </location>
</feature>
<dbReference type="KEGG" id="dpp:DICPUDRAFT_151851"/>
<keyword evidence="8" id="KW-1185">Reference proteome</keyword>
<evidence type="ECO:0000256" key="4">
    <source>
        <dbReference type="ARBA" id="ARBA00023204"/>
    </source>
</evidence>
<name>F0ZJX3_DICPU</name>
<keyword evidence="4" id="KW-0234">DNA repair</keyword>
<dbReference type="AlphaFoldDB" id="F0ZJX3"/>
<dbReference type="GO" id="GO:0000109">
    <property type="term" value="C:nucleotide-excision repair complex"/>
    <property type="evidence" value="ECO:0000318"/>
    <property type="project" value="GO_Central"/>
</dbReference>
<evidence type="ECO:0000313" key="8">
    <source>
        <dbReference type="Proteomes" id="UP000001064"/>
    </source>
</evidence>
<evidence type="ECO:0000256" key="2">
    <source>
        <dbReference type="ARBA" id="ARBA00022737"/>
    </source>
</evidence>
<dbReference type="InterPro" id="IPR042238">
    <property type="entry name" value="Rad28/ERCC8/Ckn1/ATCSA-1"/>
</dbReference>
<evidence type="ECO:0000256" key="1">
    <source>
        <dbReference type="ARBA" id="ARBA00022574"/>
    </source>
</evidence>
<evidence type="ECO:0000256" key="5">
    <source>
        <dbReference type="PROSITE-ProRule" id="PRU00221"/>
    </source>
</evidence>
<feature type="compositionally biased region" description="Basic residues" evidence="6">
    <location>
        <begin position="283"/>
        <end position="293"/>
    </location>
</feature>
<evidence type="ECO:0000313" key="7">
    <source>
        <dbReference type="EMBL" id="EGC35768.1"/>
    </source>
</evidence>
<dbReference type="InterPro" id="IPR019775">
    <property type="entry name" value="WD40_repeat_CS"/>
</dbReference>
<sequence length="521" mass="60052">MINFLFEREIGRSNERKERWDQINRNFHHLDLSVYRQIQTYNKGPINQMDIDVAENRYLLSVSGDGVIQIYDLYENLLNNKINENRNEEVFTNKIEFQPILNINRKNSQIQNNVNQYSNTLLKGISTCQWYPMDTGMFFTGGLDGCVDIWDTNEAMISQTFNLEYHINSISYSIINSSSLTIAAATADQKVRICDIRTNSSVHCLTGHRESVIAVKWSPYSPYLIATGSKDKTIRLWDVRRSDTFLLAFDQYNGGSDSIASSSNDSSTFSDMNENSDRNNLKQTKRYRQKLHKPNTIQSGKNSVLEKKKDQIQQYSHNQGVRREVPFAHNGTITSLAWTPDGEHIVSTGNDSKIHLWDVQKGKKVLVDYPHSHNVNKIPNQMSLSSDGKYIIHPNSRTIHVYETATGKLVRQLKGHFERVNCCVYYQYDEAIISGSNDRLILYWDTSNDDQNENIEFIKQSKKDNLEKQSSLLYNHDDSDEENNNNSNSNINNNNNNINKIISTQNPTLPDEDNWSDEEQN</sequence>
<dbReference type="RefSeq" id="XP_003287720.1">
    <property type="nucleotide sequence ID" value="XM_003287672.1"/>
</dbReference>
<protein>
    <submittedName>
        <fullName evidence="7">Uncharacterized protein</fullName>
    </submittedName>
</protein>
<dbReference type="PROSITE" id="PS00678">
    <property type="entry name" value="WD_REPEATS_1"/>
    <property type="match status" value="2"/>
</dbReference>
<dbReference type="GeneID" id="10500832"/>
<feature type="compositionally biased region" description="Low complexity" evidence="6">
    <location>
        <begin position="258"/>
        <end position="271"/>
    </location>
</feature>
<dbReference type="PROSITE" id="PS50294">
    <property type="entry name" value="WD_REPEATS_REGION"/>
    <property type="match status" value="3"/>
</dbReference>
<dbReference type="SMART" id="SM00320">
    <property type="entry name" value="WD40"/>
    <property type="match status" value="6"/>
</dbReference>
<dbReference type="GO" id="GO:0000209">
    <property type="term" value="P:protein polyubiquitination"/>
    <property type="evidence" value="ECO:0000318"/>
    <property type="project" value="GO_Central"/>
</dbReference>
<dbReference type="EMBL" id="GL871048">
    <property type="protein sequence ID" value="EGC35768.1"/>
    <property type="molecule type" value="Genomic_DNA"/>
</dbReference>
<dbReference type="FunCoup" id="F0ZJX3">
    <property type="interactions" value="203"/>
</dbReference>
<dbReference type="PRINTS" id="PR00320">
    <property type="entry name" value="GPROTEINBRPT"/>
</dbReference>
<keyword evidence="2" id="KW-0677">Repeat</keyword>
<dbReference type="SUPFAM" id="SSF50978">
    <property type="entry name" value="WD40 repeat-like"/>
    <property type="match status" value="1"/>
</dbReference>
<dbReference type="PANTHER" id="PTHR46202">
    <property type="entry name" value="DNA EXCISION REPAIR PROTEIN ERCC-8"/>
    <property type="match status" value="1"/>
</dbReference>
<dbReference type="OrthoDB" id="361494at2759"/>
<feature type="region of interest" description="Disordered" evidence="6">
    <location>
        <begin position="475"/>
        <end position="521"/>
    </location>
</feature>
<dbReference type="eggNOG" id="KOG4283">
    <property type="taxonomic scope" value="Eukaryota"/>
</dbReference>
<dbReference type="PANTHER" id="PTHR46202:SF1">
    <property type="entry name" value="DNA EXCISION REPAIR PROTEIN ERCC-8"/>
    <property type="match status" value="1"/>
</dbReference>
<dbReference type="Gene3D" id="2.130.10.10">
    <property type="entry name" value="YVTN repeat-like/Quinoprotein amine dehydrogenase"/>
    <property type="match status" value="2"/>
</dbReference>
<dbReference type="InterPro" id="IPR015943">
    <property type="entry name" value="WD40/YVTN_repeat-like_dom_sf"/>
</dbReference>
<dbReference type="InterPro" id="IPR001680">
    <property type="entry name" value="WD40_rpt"/>
</dbReference>
<gene>
    <name evidence="7" type="ORF">DICPUDRAFT_151851</name>
</gene>
<feature type="repeat" description="WD" evidence="5">
    <location>
        <begin position="326"/>
        <end position="367"/>
    </location>
</feature>
<dbReference type="PROSITE" id="PS50082">
    <property type="entry name" value="WD_REPEATS_2"/>
    <property type="match status" value="3"/>
</dbReference>
<accession>F0ZJX3</accession>
<feature type="repeat" description="WD" evidence="5">
    <location>
        <begin position="413"/>
        <end position="454"/>
    </location>
</feature>